<evidence type="ECO:0000256" key="2">
    <source>
        <dbReference type="ARBA" id="ARBA00022448"/>
    </source>
</evidence>
<feature type="transmembrane region" description="Helical" evidence="7">
    <location>
        <begin position="85"/>
        <end position="103"/>
    </location>
</feature>
<sequence>MASTGKLSKWPKIGARKSNLKSGEPAVIERPVPDSPPSDPSANGPTGLKLSVITLGLCLTLFLDNIIISTAIPRITDEFKSINDIGWYGSAYLLTTCTFQLTFGKLYTLFSIKIIYLISIVIFEVGSAICGAAPQSVVLIVGRAVAGVGCAGILAGTFTIIAVIVPLPKRPAYTGLVGAVYAIASVVGPLLGGVFTDKVTWRWCFYINLPIGAVALGIMVFIFNSPPAPETGKDKSLLEKIFQIDPLGTIALMPAVICLLLALQWGGTTYPWIDARIIMLFVLSGLLSIGFAIIQIRNKENATLPVTVISQPSVAAACWFSLCTAGADFTMRQYIPIWFQAIKGVSAVNSGLMNLALILATALASILSGVGITKIGYYNPFMIAATVFMSIGAGLITTWTPDVPTRDWIGYQVLYGLGSGQSMQTPLMVVQTVLPMTEIPLGTALVMFLQTLGGAIFISVAQNVFTNELRAGLARKLPNVNATAIVDGGANTIRMPGILPTDELEAVIRIYSKSLTNSWYVAVALACGSVAGSLLLQWRTVKQQEPPTAGDESGKRDTMVGAVNNMEMKNCALSPTSSDGNNVFNKRKNTAYTCE</sequence>
<name>A0AA37GI24_9PEZI</name>
<accession>A0AA37GI24</accession>
<evidence type="ECO:0000256" key="5">
    <source>
        <dbReference type="ARBA" id="ARBA00023136"/>
    </source>
</evidence>
<dbReference type="GO" id="GO:0022857">
    <property type="term" value="F:transmembrane transporter activity"/>
    <property type="evidence" value="ECO:0007669"/>
    <property type="project" value="InterPro"/>
</dbReference>
<feature type="transmembrane region" description="Helical" evidence="7">
    <location>
        <begin position="115"/>
        <end position="134"/>
    </location>
</feature>
<feature type="transmembrane region" description="Helical" evidence="7">
    <location>
        <begin position="519"/>
        <end position="538"/>
    </location>
</feature>
<feature type="transmembrane region" description="Helical" evidence="7">
    <location>
        <begin position="203"/>
        <end position="223"/>
    </location>
</feature>
<evidence type="ECO:0000256" key="7">
    <source>
        <dbReference type="SAM" id="Phobius"/>
    </source>
</evidence>
<dbReference type="Gene3D" id="1.20.1720.10">
    <property type="entry name" value="Multidrug resistance protein D"/>
    <property type="match status" value="1"/>
</dbReference>
<dbReference type="SUPFAM" id="SSF103473">
    <property type="entry name" value="MFS general substrate transporter"/>
    <property type="match status" value="1"/>
</dbReference>
<dbReference type="Gene3D" id="1.20.1250.20">
    <property type="entry name" value="MFS general substrate transporter like domains"/>
    <property type="match status" value="1"/>
</dbReference>
<comment type="subcellular location">
    <subcellularLocation>
        <location evidence="1">Membrane</location>
        <topology evidence="1">Multi-pass membrane protein</topology>
    </subcellularLocation>
</comment>
<keyword evidence="3 7" id="KW-0812">Transmembrane</keyword>
<reference evidence="9 10" key="1">
    <citation type="submission" date="2021-07" db="EMBL/GenBank/DDBJ databases">
        <title>Genome data of Colletotrichum spaethianum.</title>
        <authorList>
            <person name="Utami Y.D."/>
            <person name="Hiruma K."/>
        </authorList>
    </citation>
    <scope>NUCLEOTIDE SEQUENCE [LARGE SCALE GENOMIC DNA]</scope>
    <source>
        <strain evidence="9 10">MAFF 242679</strain>
    </source>
</reference>
<feature type="transmembrane region" description="Helical" evidence="7">
    <location>
        <begin position="244"/>
        <end position="265"/>
    </location>
</feature>
<evidence type="ECO:0000313" key="10">
    <source>
        <dbReference type="Proteomes" id="UP001055172"/>
    </source>
</evidence>
<feature type="transmembrane region" description="Helical" evidence="7">
    <location>
        <begin position="140"/>
        <end position="165"/>
    </location>
</feature>
<keyword evidence="2" id="KW-0813">Transport</keyword>
<dbReference type="PANTHER" id="PTHR23501:SF199">
    <property type="entry name" value="MFS EFFLUX TRANSPORTER INPD-RELATED"/>
    <property type="match status" value="1"/>
</dbReference>
<dbReference type="FunFam" id="1.20.1250.20:FF:000196">
    <property type="entry name" value="MFS toxin efflux pump (AflT)"/>
    <property type="match status" value="1"/>
</dbReference>
<dbReference type="InterPro" id="IPR020846">
    <property type="entry name" value="MFS_dom"/>
</dbReference>
<feature type="transmembrane region" description="Helical" evidence="7">
    <location>
        <begin position="172"/>
        <end position="191"/>
    </location>
</feature>
<feature type="transmembrane region" description="Helical" evidence="7">
    <location>
        <begin position="50"/>
        <end position="73"/>
    </location>
</feature>
<organism evidence="9 10">
    <name type="scientific">Colletotrichum liriopes</name>
    <dbReference type="NCBI Taxonomy" id="708192"/>
    <lineage>
        <taxon>Eukaryota</taxon>
        <taxon>Fungi</taxon>
        <taxon>Dikarya</taxon>
        <taxon>Ascomycota</taxon>
        <taxon>Pezizomycotina</taxon>
        <taxon>Sordariomycetes</taxon>
        <taxon>Hypocreomycetidae</taxon>
        <taxon>Glomerellales</taxon>
        <taxon>Glomerellaceae</taxon>
        <taxon>Colletotrichum</taxon>
        <taxon>Colletotrichum spaethianum species complex</taxon>
    </lineage>
</organism>
<evidence type="ECO:0000256" key="4">
    <source>
        <dbReference type="ARBA" id="ARBA00022989"/>
    </source>
</evidence>
<evidence type="ECO:0000313" key="9">
    <source>
        <dbReference type="EMBL" id="GJC80766.1"/>
    </source>
</evidence>
<dbReference type="InterPro" id="IPR011701">
    <property type="entry name" value="MFS"/>
</dbReference>
<evidence type="ECO:0000259" key="8">
    <source>
        <dbReference type="PROSITE" id="PS50850"/>
    </source>
</evidence>
<feature type="transmembrane region" description="Helical" evidence="7">
    <location>
        <begin position="444"/>
        <end position="465"/>
    </location>
</feature>
<dbReference type="PANTHER" id="PTHR23501">
    <property type="entry name" value="MAJOR FACILITATOR SUPERFAMILY"/>
    <property type="match status" value="1"/>
</dbReference>
<dbReference type="CDD" id="cd17502">
    <property type="entry name" value="MFS_Azr1_MDR_like"/>
    <property type="match status" value="1"/>
</dbReference>
<evidence type="ECO:0000256" key="1">
    <source>
        <dbReference type="ARBA" id="ARBA00004141"/>
    </source>
</evidence>
<dbReference type="PROSITE" id="PS50850">
    <property type="entry name" value="MFS"/>
    <property type="match status" value="1"/>
</dbReference>
<feature type="transmembrane region" description="Helical" evidence="7">
    <location>
        <begin position="277"/>
        <end position="294"/>
    </location>
</feature>
<feature type="transmembrane region" description="Helical" evidence="7">
    <location>
        <begin position="347"/>
        <end position="370"/>
    </location>
</feature>
<feature type="transmembrane region" description="Helical" evidence="7">
    <location>
        <begin position="377"/>
        <end position="399"/>
    </location>
</feature>
<proteinExistence type="predicted"/>
<feature type="domain" description="Major facilitator superfamily (MFS) profile" evidence="8">
    <location>
        <begin position="49"/>
        <end position="541"/>
    </location>
</feature>
<feature type="region of interest" description="Disordered" evidence="6">
    <location>
        <begin position="1"/>
        <end position="43"/>
    </location>
</feature>
<dbReference type="FunFam" id="1.20.1720.10:FF:000012">
    <property type="entry name" value="MFS toxin efflux pump (AflT)"/>
    <property type="match status" value="1"/>
</dbReference>
<dbReference type="GO" id="GO:0005886">
    <property type="term" value="C:plasma membrane"/>
    <property type="evidence" value="ECO:0007669"/>
    <property type="project" value="TreeGrafter"/>
</dbReference>
<dbReference type="AlphaFoldDB" id="A0AA37GI24"/>
<gene>
    <name evidence="9" type="ORF">ColLi_03604</name>
</gene>
<comment type="caution">
    <text evidence="9">The sequence shown here is derived from an EMBL/GenBank/DDBJ whole genome shotgun (WGS) entry which is preliminary data.</text>
</comment>
<keyword evidence="4 7" id="KW-1133">Transmembrane helix</keyword>
<dbReference type="Pfam" id="PF07690">
    <property type="entry name" value="MFS_1"/>
    <property type="match status" value="1"/>
</dbReference>
<evidence type="ECO:0000256" key="6">
    <source>
        <dbReference type="SAM" id="MobiDB-lite"/>
    </source>
</evidence>
<keyword evidence="5 7" id="KW-0472">Membrane</keyword>
<dbReference type="InterPro" id="IPR036259">
    <property type="entry name" value="MFS_trans_sf"/>
</dbReference>
<dbReference type="EMBL" id="BPPX01000006">
    <property type="protein sequence ID" value="GJC80766.1"/>
    <property type="molecule type" value="Genomic_DNA"/>
</dbReference>
<protein>
    <submittedName>
        <fullName evidence="9">Efflux pump roqT</fullName>
    </submittedName>
</protein>
<keyword evidence="10" id="KW-1185">Reference proteome</keyword>
<evidence type="ECO:0000256" key="3">
    <source>
        <dbReference type="ARBA" id="ARBA00022692"/>
    </source>
</evidence>
<dbReference type="Proteomes" id="UP001055172">
    <property type="component" value="Unassembled WGS sequence"/>
</dbReference>